<feature type="compositionally biased region" description="Pro residues" evidence="3">
    <location>
        <begin position="45"/>
        <end position="57"/>
    </location>
</feature>
<dbReference type="OrthoDB" id="349045at2759"/>
<feature type="compositionally biased region" description="Acidic residues" evidence="3">
    <location>
        <begin position="448"/>
        <end position="482"/>
    </location>
</feature>
<feature type="region of interest" description="Disordered" evidence="3">
    <location>
        <begin position="1"/>
        <end position="59"/>
    </location>
</feature>
<dbReference type="InterPro" id="IPR028942">
    <property type="entry name" value="WHIM1_dom"/>
</dbReference>
<evidence type="ECO:0000313" key="5">
    <source>
        <dbReference type="EMBL" id="ERF69147.1"/>
    </source>
</evidence>
<evidence type="ECO:0000256" key="3">
    <source>
        <dbReference type="SAM" id="MobiDB-lite"/>
    </source>
</evidence>
<evidence type="ECO:0000256" key="2">
    <source>
        <dbReference type="ARBA" id="ARBA00023242"/>
    </source>
</evidence>
<feature type="compositionally biased region" description="Low complexity" evidence="3">
    <location>
        <begin position="1"/>
        <end position="11"/>
    </location>
</feature>
<dbReference type="GO" id="GO:0005634">
    <property type="term" value="C:nucleus"/>
    <property type="evidence" value="ECO:0007669"/>
    <property type="project" value="UniProtKB-SubCell"/>
</dbReference>
<dbReference type="AlphaFoldDB" id="U1FWD7"/>
<dbReference type="OMA" id="HYGPQDI"/>
<gene>
    <name evidence="5" type="ORF">EPUS_01103</name>
</gene>
<evidence type="ECO:0000259" key="4">
    <source>
        <dbReference type="Pfam" id="PF15612"/>
    </source>
</evidence>
<dbReference type="PANTHER" id="PTHR42107:SF1">
    <property type="entry name" value="WHIM1 DOMAIN-CONTAINING PROTEIN"/>
    <property type="match status" value="1"/>
</dbReference>
<evidence type="ECO:0000256" key="1">
    <source>
        <dbReference type="ARBA" id="ARBA00004123"/>
    </source>
</evidence>
<keyword evidence="6" id="KW-1185">Reference proteome</keyword>
<proteinExistence type="predicted"/>
<feature type="region of interest" description="Disordered" evidence="3">
    <location>
        <begin position="559"/>
        <end position="589"/>
    </location>
</feature>
<organism evidence="5 6">
    <name type="scientific">Endocarpon pusillum (strain Z07020 / HMAS-L-300199)</name>
    <name type="common">Lichen-forming fungus</name>
    <dbReference type="NCBI Taxonomy" id="1263415"/>
    <lineage>
        <taxon>Eukaryota</taxon>
        <taxon>Fungi</taxon>
        <taxon>Dikarya</taxon>
        <taxon>Ascomycota</taxon>
        <taxon>Pezizomycotina</taxon>
        <taxon>Eurotiomycetes</taxon>
        <taxon>Chaetothyriomycetidae</taxon>
        <taxon>Verrucariales</taxon>
        <taxon>Verrucariaceae</taxon>
        <taxon>Endocarpon</taxon>
    </lineage>
</organism>
<evidence type="ECO:0000313" key="6">
    <source>
        <dbReference type="Proteomes" id="UP000019373"/>
    </source>
</evidence>
<dbReference type="GeneID" id="19236162"/>
<feature type="region of interest" description="Disordered" evidence="3">
    <location>
        <begin position="330"/>
        <end position="376"/>
    </location>
</feature>
<dbReference type="Pfam" id="PF15612">
    <property type="entry name" value="WHIM1"/>
    <property type="match status" value="1"/>
</dbReference>
<feature type="compositionally biased region" description="Basic and acidic residues" evidence="3">
    <location>
        <begin position="431"/>
        <end position="447"/>
    </location>
</feature>
<feature type="domain" description="WHIM1" evidence="4">
    <location>
        <begin position="147"/>
        <end position="192"/>
    </location>
</feature>
<dbReference type="PANTHER" id="PTHR42107">
    <property type="entry name" value="YALI0D24453P"/>
    <property type="match status" value="1"/>
</dbReference>
<protein>
    <recommendedName>
        <fullName evidence="4">WHIM1 domain-containing protein</fullName>
    </recommendedName>
</protein>
<name>U1FWD7_ENDPU</name>
<dbReference type="eggNOG" id="ENOG502QSZU">
    <property type="taxonomic scope" value="Eukaryota"/>
</dbReference>
<comment type="subcellular location">
    <subcellularLocation>
        <location evidence="1">Nucleus</location>
    </subcellularLocation>
</comment>
<dbReference type="RefSeq" id="XP_007805207.1">
    <property type="nucleotide sequence ID" value="XM_007807016.1"/>
</dbReference>
<keyword evidence="2" id="KW-0539">Nucleus</keyword>
<reference evidence="6" key="1">
    <citation type="journal article" date="2014" name="BMC Genomics">
        <title>Genome characteristics reveal the impact of lichenization on lichen-forming fungus Endocarpon pusillum Hedwig (Verrucariales, Ascomycota).</title>
        <authorList>
            <person name="Wang Y.-Y."/>
            <person name="Liu B."/>
            <person name="Zhang X.-Y."/>
            <person name="Zhou Q.-M."/>
            <person name="Zhang T."/>
            <person name="Li H."/>
            <person name="Yu Y.-F."/>
            <person name="Zhang X.-L."/>
            <person name="Hao X.-Y."/>
            <person name="Wang M."/>
            <person name="Wang L."/>
            <person name="Wei J.-C."/>
        </authorList>
    </citation>
    <scope>NUCLEOTIDE SEQUENCE [LARGE SCALE GENOMIC DNA]</scope>
    <source>
        <strain evidence="6">Z07020 / HMAS-L-300199</strain>
    </source>
</reference>
<dbReference type="EMBL" id="KE721469">
    <property type="protein sequence ID" value="ERF69147.1"/>
    <property type="molecule type" value="Genomic_DNA"/>
</dbReference>
<sequence>MSISDSSELSSPPTTDDEALVQNSTKPSGLDRYFKPAPKGTPKVPSSPPPPKRPASPPHEYVLADNADIAFIVMFRSRFHNVFPKSLPHYGPQDIERGVAETVPGDYIEKLLCALLGLVLNRKKDIERGHFQRALEEAIQTHQSQWPPAWKAKNPTHGGGTFTSMTPAERLTLLKTLILWALSSSEAVQSLIKESYKQTRHEDDKNQPLSIQPWGRDGYKRRYWLIEGQDDTHFRLYRENNGITPKTNQWFSVAGSIEEVNIVANKLDEDGTPHARTLRDRIRAAIPRFETGEEKRRRRDYRLARKAAFTRPLPGFSLYEGRTRGKKMRYTFSDDEEDSDDFPSRRSTRNSGVSTPAEPAGPTVTASGRQVKSRLGGSMYGETMLVDQRKELEIERSAAGDADGFNDGELGELTDRPQRSTRPSRKTRAPRRIDDSSEEEMNMKSDGEEASDNEWSGNEEEPDAEEFEAEGVDEDEDDDDDEMSAHDLEMNDAPPPEQDSLVVQLRYKKGFEQSKQQQRPGLENGEGAAADCIAVDSRQPMLDKGKALGSTHDAVHLNGRLFKDKDPRLRAHGSAEALPPDGVNGAPPD</sequence>
<dbReference type="Proteomes" id="UP000019373">
    <property type="component" value="Unassembled WGS sequence"/>
</dbReference>
<dbReference type="HOGENOM" id="CLU_023536_1_0_1"/>
<accession>U1FWD7</accession>
<feature type="region of interest" description="Disordered" evidence="3">
    <location>
        <begin position="398"/>
        <end position="499"/>
    </location>
</feature>